<dbReference type="PANTHER" id="PTHR11439:SF497">
    <property type="entry name" value="CYSTEINE-RICH RLK (RECEPTOR-LIKE PROTEIN KINASE) 8"/>
    <property type="match status" value="1"/>
</dbReference>
<gene>
    <name evidence="2" type="ORF">LTRI10_LOCUS21729</name>
</gene>
<protein>
    <recommendedName>
        <fullName evidence="1">Reverse transcriptase Ty1/copia-type domain-containing protein</fullName>
    </recommendedName>
</protein>
<dbReference type="Pfam" id="PF07727">
    <property type="entry name" value="RVT_2"/>
    <property type="match status" value="1"/>
</dbReference>
<dbReference type="InterPro" id="IPR013103">
    <property type="entry name" value="RVT_2"/>
</dbReference>
<evidence type="ECO:0000259" key="1">
    <source>
        <dbReference type="Pfam" id="PF07727"/>
    </source>
</evidence>
<dbReference type="AlphaFoldDB" id="A0AAV2E409"/>
<dbReference type="EMBL" id="OZ034817">
    <property type="protein sequence ID" value="CAL1380275.1"/>
    <property type="molecule type" value="Genomic_DNA"/>
</dbReference>
<proteinExistence type="predicted"/>
<dbReference type="CDD" id="cd09272">
    <property type="entry name" value="RNase_HI_RT_Ty1"/>
    <property type="match status" value="1"/>
</dbReference>
<organism evidence="2 3">
    <name type="scientific">Linum trigynum</name>
    <dbReference type="NCBI Taxonomy" id="586398"/>
    <lineage>
        <taxon>Eukaryota</taxon>
        <taxon>Viridiplantae</taxon>
        <taxon>Streptophyta</taxon>
        <taxon>Embryophyta</taxon>
        <taxon>Tracheophyta</taxon>
        <taxon>Spermatophyta</taxon>
        <taxon>Magnoliopsida</taxon>
        <taxon>eudicotyledons</taxon>
        <taxon>Gunneridae</taxon>
        <taxon>Pentapetalae</taxon>
        <taxon>rosids</taxon>
        <taxon>fabids</taxon>
        <taxon>Malpighiales</taxon>
        <taxon>Linaceae</taxon>
        <taxon>Linum</taxon>
    </lineage>
</organism>
<dbReference type="PANTHER" id="PTHR11439">
    <property type="entry name" value="GAG-POL-RELATED RETROTRANSPOSON"/>
    <property type="match status" value="1"/>
</dbReference>
<dbReference type="InterPro" id="IPR043502">
    <property type="entry name" value="DNA/RNA_pol_sf"/>
</dbReference>
<sequence>MVDEIDALEANQTWDLVPRTPEISVVGSKWVYAIKMKPDGTLERNKARVVAQGFSQEYGIDYEETFAPVAKIQTVRCVLAVAAMKDWPLVQLDVKNAFLHGDLKETIYMARPPGYTKGDANTVCRLKRSLYGLKQAPRAWFEKFHGMIGQAGFTQSQNDPSLFLRTTVHGLTVLLLYVDDMIISGDDHAGIKDLTESLHKAFKLKELGNVSYFLGLEIERTRHGILVSQQKYIRDLLAENQFENCKPCTTPMEQNLKLSRARGDLLDDHTHYRTIVGSLRYISSTRPDIAYVVQVVSQYMGMARTMHLDAVHRILRYLRSTQDVGLFFPAKGEPVLEAFADADFAGCVDIRRSTSGWCVRFGSSFVSWRCKKQDRVSKSSTEAEYRSMSEVSSELVWLKRLLGELGVACSEPMKLFGDNTSAIRIATNPVLHDRTKHIETHVHYIRELVTEGVIQLSYLSTEDQTADLLTKAVGTSRHWYLSNKLMLRKHHQFEGGC</sequence>
<evidence type="ECO:0000313" key="2">
    <source>
        <dbReference type="EMBL" id="CAL1380275.1"/>
    </source>
</evidence>
<keyword evidence="3" id="KW-1185">Reference proteome</keyword>
<name>A0AAV2E409_9ROSI</name>
<reference evidence="2 3" key="1">
    <citation type="submission" date="2024-04" db="EMBL/GenBank/DDBJ databases">
        <authorList>
            <person name="Fracassetti M."/>
        </authorList>
    </citation>
    <scope>NUCLEOTIDE SEQUENCE [LARGE SCALE GENOMIC DNA]</scope>
</reference>
<dbReference type="Proteomes" id="UP001497516">
    <property type="component" value="Chromosome 4"/>
</dbReference>
<accession>A0AAV2E409</accession>
<feature type="domain" description="Reverse transcriptase Ty1/copia-type" evidence="1">
    <location>
        <begin position="11"/>
        <end position="253"/>
    </location>
</feature>
<evidence type="ECO:0000313" key="3">
    <source>
        <dbReference type="Proteomes" id="UP001497516"/>
    </source>
</evidence>
<dbReference type="SUPFAM" id="SSF56672">
    <property type="entry name" value="DNA/RNA polymerases"/>
    <property type="match status" value="1"/>
</dbReference>